<dbReference type="STRING" id="1095776.SAMN04515672_2427"/>
<dbReference type="PANTHER" id="PTHR30532">
    <property type="entry name" value="IRON III DICITRATE-BINDING PERIPLASMIC PROTEIN"/>
    <property type="match status" value="1"/>
</dbReference>
<gene>
    <name evidence="3" type="ORF">SAMN04515672_2427</name>
</gene>
<dbReference type="AlphaFoldDB" id="A0A1G8ZR73"/>
<sequence>MRDATENATAILTRRETLKYGGTILTGSVLAGCSELVGQEDTTERTDTGGSYEACLEPVGCLSFEDVPETWMAITGPWADMAIALGQRDGFKPAGWYAPSYFFDRVGVSMPSDVPSPLSNGWDKELFYELDPEVILCDPNYFHGSGFDGSWDESDTQELVDTVAPFFGNNIVRRREFHTYELPSLYEAFDRLADLFQERERYEAFASIHDEMLAEIDSRLPAGSERPEVGLVNFGSAPSEGTFAPMTTEGEGVEMKTYRNLEVESTFTADQGELDYESMLEIDPEILIVHGGVRLTDDDGEYDASAFHEQFVAPMEADAVGSQLTAVAARNIYPGAHFQQGPIVNLFQTELTARLLYPDEFGTFDPENFPDVPADERLFDRQRVADIINGEIDQ</sequence>
<dbReference type="SUPFAM" id="SSF53807">
    <property type="entry name" value="Helical backbone' metal receptor"/>
    <property type="match status" value="1"/>
</dbReference>
<evidence type="ECO:0000256" key="1">
    <source>
        <dbReference type="ARBA" id="ARBA00022448"/>
    </source>
</evidence>
<keyword evidence="1" id="KW-0813">Transport</keyword>
<accession>A0A1G8ZR73</accession>
<dbReference type="Gene3D" id="3.40.50.1980">
    <property type="entry name" value="Nitrogenase molybdenum iron protein domain"/>
    <property type="match status" value="2"/>
</dbReference>
<keyword evidence="2" id="KW-0732">Signal</keyword>
<dbReference type="OrthoDB" id="304381at2157"/>
<name>A0A1G8ZR73_9EURY</name>
<evidence type="ECO:0000313" key="4">
    <source>
        <dbReference type="Proteomes" id="UP000198882"/>
    </source>
</evidence>
<dbReference type="EMBL" id="FNFE01000003">
    <property type="protein sequence ID" value="SDK17616.1"/>
    <property type="molecule type" value="Genomic_DNA"/>
</dbReference>
<reference evidence="4" key="1">
    <citation type="submission" date="2016-10" db="EMBL/GenBank/DDBJ databases">
        <authorList>
            <person name="Varghese N."/>
            <person name="Submissions S."/>
        </authorList>
    </citation>
    <scope>NUCLEOTIDE SEQUENCE [LARGE SCALE GENOMIC DNA]</scope>
    <source>
        <strain evidence="4">B4,CECT 8067,JCM 17497</strain>
    </source>
</reference>
<dbReference type="InterPro" id="IPR051313">
    <property type="entry name" value="Bact_iron-sidero_bind"/>
</dbReference>
<evidence type="ECO:0000313" key="3">
    <source>
        <dbReference type="EMBL" id="SDK17616.1"/>
    </source>
</evidence>
<protein>
    <submittedName>
        <fullName evidence="3">Iron complex transport system substrate-binding protein</fullName>
    </submittedName>
</protein>
<dbReference type="PROSITE" id="PS51257">
    <property type="entry name" value="PROKAR_LIPOPROTEIN"/>
    <property type="match status" value="1"/>
</dbReference>
<dbReference type="Proteomes" id="UP000198882">
    <property type="component" value="Unassembled WGS sequence"/>
</dbReference>
<dbReference type="RefSeq" id="WP_090306432.1">
    <property type="nucleotide sequence ID" value="NZ_FNFE01000003.1"/>
</dbReference>
<keyword evidence="4" id="KW-1185">Reference proteome</keyword>
<proteinExistence type="predicted"/>
<evidence type="ECO:0000256" key="2">
    <source>
        <dbReference type="ARBA" id="ARBA00022729"/>
    </source>
</evidence>
<dbReference type="PANTHER" id="PTHR30532:SF1">
    <property type="entry name" value="IRON(3+)-HYDROXAMATE-BINDING PROTEIN FHUD"/>
    <property type="match status" value="1"/>
</dbReference>
<organism evidence="3 4">
    <name type="scientific">Natronorubrum texcoconense</name>
    <dbReference type="NCBI Taxonomy" id="1095776"/>
    <lineage>
        <taxon>Archaea</taxon>
        <taxon>Methanobacteriati</taxon>
        <taxon>Methanobacteriota</taxon>
        <taxon>Stenosarchaea group</taxon>
        <taxon>Halobacteria</taxon>
        <taxon>Halobacteriales</taxon>
        <taxon>Natrialbaceae</taxon>
        <taxon>Natronorubrum</taxon>
    </lineage>
</organism>